<name>A0A218NMT8_9ARCH</name>
<keyword evidence="1" id="KW-0175">Coiled coil</keyword>
<dbReference type="RefSeq" id="WP_088820031.1">
    <property type="nucleotide sequence ID" value="NZ_CP019964.1"/>
</dbReference>
<protein>
    <submittedName>
        <fullName evidence="2">Uncharacterized protein</fullName>
    </submittedName>
</protein>
<organism evidence="2 3">
    <name type="scientific">Candidatus Mancarchaeum acidiphilum</name>
    <dbReference type="NCBI Taxonomy" id="1920749"/>
    <lineage>
        <taxon>Archaea</taxon>
        <taxon>Candidatus Micrarchaeota</taxon>
        <taxon>Candidatus Mancarchaeum</taxon>
    </lineage>
</organism>
<dbReference type="KEGG" id="marh:Mia14_0484"/>
<dbReference type="GeneID" id="33314042"/>
<feature type="coiled-coil region" evidence="1">
    <location>
        <begin position="1"/>
        <end position="28"/>
    </location>
</feature>
<proteinExistence type="predicted"/>
<evidence type="ECO:0000313" key="2">
    <source>
        <dbReference type="EMBL" id="ASI13798.1"/>
    </source>
</evidence>
<sequence length="238" mass="28421">MEKYKTIKDKFKKEISELRENNKDFILTMDFENNKLINFEMSYKPKHNQKFDLLRHNLGLGFDRFEYKLQDKHNAEYGVISPYSMAKKKHEYWYIFPEYEGFKVKIKKIDDKIINDGQFDTLLFASNTHIRLHLLSSTIRKGNVNPNNVPAYEFFRKTIKDVNKYLSYNGISPNKLTIEIESFPVPSDYYKSINGELRKEVIGFMTGRFPELIVIRKLDKKKFGVKNLLRKEKKEKHL</sequence>
<gene>
    <name evidence="2" type="ORF">Mia14_0484</name>
</gene>
<keyword evidence="3" id="KW-1185">Reference proteome</keyword>
<dbReference type="Proteomes" id="UP000197679">
    <property type="component" value="Chromosome"/>
</dbReference>
<reference evidence="2 3" key="1">
    <citation type="journal article" date="2017" name="Nat. Commun.">
        <title>'ARMAN' archaea depend on association with euryarchaeal host in culture and in situ.</title>
        <authorList>
            <person name="Golyshina O."/>
            <person name="Toshchakov S."/>
            <person name="Makarova K."/>
            <person name="Gavrilov S."/>
            <person name="Korzhenkov A."/>
            <person name="La Cono V."/>
            <person name="Arcadi E."/>
            <person name="Nechitaylo T."/>
            <person name="Ferrer M."/>
            <person name="Kublanov I."/>
            <person name="Wolf Y."/>
            <person name="Yakimov M."/>
            <person name="Golyshin P."/>
            <person name="Slesarev A."/>
            <person name="Kozyavkin S."/>
        </authorList>
    </citation>
    <scope>NUCLEOTIDE SEQUENCE [LARGE SCALE GENOMIC DNA]</scope>
    <source>
        <strain evidence="2 3">Mia14</strain>
    </source>
</reference>
<dbReference type="AlphaFoldDB" id="A0A218NMT8"/>
<dbReference type="EMBL" id="CP019964">
    <property type="protein sequence ID" value="ASI13798.1"/>
    <property type="molecule type" value="Genomic_DNA"/>
</dbReference>
<evidence type="ECO:0000256" key="1">
    <source>
        <dbReference type="SAM" id="Coils"/>
    </source>
</evidence>
<evidence type="ECO:0000313" key="3">
    <source>
        <dbReference type="Proteomes" id="UP000197679"/>
    </source>
</evidence>
<accession>A0A218NMT8</accession>